<proteinExistence type="inferred from homology"/>
<feature type="domain" description="4'-phosphopantetheinyl transferase" evidence="6">
    <location>
        <begin position="121"/>
        <end position="199"/>
    </location>
</feature>
<name>A0A0M4P931_COXBE</name>
<dbReference type="FunFam" id="3.90.470.20:FF:000036">
    <property type="entry name" value="Lipopeptide antibiotics iturin a biosynthesisprotein"/>
    <property type="match status" value="1"/>
</dbReference>
<reference evidence="8" key="1">
    <citation type="journal article" date="2015" name="Microbes Infect.">
        <title>Whole genome PCR scanning (WGPS) of Coxiella burnetii strains from ruminants.</title>
        <authorList>
            <person name="Sidi-Boumedine K."/>
            <person name="Adam G."/>
            <person name="Angen O."/>
            <person name="Aspan A."/>
            <person name="Bossers A."/>
            <person name="Roest H.J."/>
            <person name="Prigent M."/>
            <person name="Thiery R."/>
            <person name="Rousset E."/>
        </authorList>
    </citation>
    <scope>NUCLEOTIDE SEQUENCE</scope>
    <source>
        <strain evidence="8">EVC13</strain>
    </source>
</reference>
<evidence type="ECO:0000256" key="4">
    <source>
        <dbReference type="ARBA" id="ARBA00022723"/>
    </source>
</evidence>
<dbReference type="GO" id="GO:0019878">
    <property type="term" value="P:lysine biosynthetic process via aminoadipic acid"/>
    <property type="evidence" value="ECO:0007669"/>
    <property type="project" value="TreeGrafter"/>
</dbReference>
<dbReference type="GO" id="GO:0005829">
    <property type="term" value="C:cytosol"/>
    <property type="evidence" value="ECO:0007669"/>
    <property type="project" value="TreeGrafter"/>
</dbReference>
<evidence type="ECO:0000256" key="3">
    <source>
        <dbReference type="ARBA" id="ARBA00022679"/>
    </source>
</evidence>
<accession>A0A0M4P931</accession>
<dbReference type="InterPro" id="IPR004568">
    <property type="entry name" value="Ppantetheine-prot_Trfase_dom"/>
</dbReference>
<dbReference type="GO" id="GO:0008897">
    <property type="term" value="F:holo-[acyl-carrier-protein] synthase activity"/>
    <property type="evidence" value="ECO:0007669"/>
    <property type="project" value="InterPro"/>
</dbReference>
<evidence type="ECO:0000256" key="1">
    <source>
        <dbReference type="ARBA" id="ARBA00001946"/>
    </source>
</evidence>
<dbReference type="InterPro" id="IPR008278">
    <property type="entry name" value="4-PPantetheinyl_Trfase_dom"/>
</dbReference>
<dbReference type="RefSeq" id="WP_017252829.1">
    <property type="nucleotide sequence ID" value="NZ_CP013667.1"/>
</dbReference>
<dbReference type="InterPro" id="IPR055066">
    <property type="entry name" value="AASDHPPT_N"/>
</dbReference>
<dbReference type="GO" id="GO:0006633">
    <property type="term" value="P:fatty acid biosynthetic process"/>
    <property type="evidence" value="ECO:0007669"/>
    <property type="project" value="InterPro"/>
</dbReference>
<dbReference type="EMBL" id="KT381467">
    <property type="protein sequence ID" value="ALE59690.1"/>
    <property type="molecule type" value="Genomic_DNA"/>
</dbReference>
<dbReference type="GO" id="GO:0000287">
    <property type="term" value="F:magnesium ion binding"/>
    <property type="evidence" value="ECO:0007669"/>
    <property type="project" value="InterPro"/>
</dbReference>
<dbReference type="Pfam" id="PF01648">
    <property type="entry name" value="ACPS"/>
    <property type="match status" value="1"/>
</dbReference>
<dbReference type="PANTHER" id="PTHR12215">
    <property type="entry name" value="PHOSPHOPANTETHEINE TRANSFERASE"/>
    <property type="match status" value="1"/>
</dbReference>
<dbReference type="Gene3D" id="3.90.470.20">
    <property type="entry name" value="4'-phosphopantetheinyl transferase domain"/>
    <property type="match status" value="2"/>
</dbReference>
<dbReference type="Pfam" id="PF22624">
    <property type="entry name" value="AASDHPPT_N"/>
    <property type="match status" value="1"/>
</dbReference>
<evidence type="ECO:0000256" key="2">
    <source>
        <dbReference type="ARBA" id="ARBA00010990"/>
    </source>
</evidence>
<evidence type="ECO:0000259" key="6">
    <source>
        <dbReference type="Pfam" id="PF01648"/>
    </source>
</evidence>
<evidence type="ECO:0000313" key="8">
    <source>
        <dbReference type="EMBL" id="ALE59690.1"/>
    </source>
</evidence>
<comment type="cofactor">
    <cofactor evidence="1">
        <name>Mg(2+)</name>
        <dbReference type="ChEBI" id="CHEBI:18420"/>
    </cofactor>
</comment>
<dbReference type="InterPro" id="IPR037143">
    <property type="entry name" value="4-PPantetheinyl_Trfase_dom_sf"/>
</dbReference>
<keyword evidence="5" id="KW-0460">Magnesium</keyword>
<dbReference type="SUPFAM" id="SSF56214">
    <property type="entry name" value="4'-phosphopantetheinyl transferase"/>
    <property type="match status" value="2"/>
</dbReference>
<dbReference type="NCBIfam" id="TIGR00556">
    <property type="entry name" value="pantethn_trn"/>
    <property type="match status" value="1"/>
</dbReference>
<organism evidence="8">
    <name type="scientific">Coxiella burnetii</name>
    <dbReference type="NCBI Taxonomy" id="777"/>
    <lineage>
        <taxon>Bacteria</taxon>
        <taxon>Pseudomonadati</taxon>
        <taxon>Pseudomonadota</taxon>
        <taxon>Gammaproteobacteria</taxon>
        <taxon>Legionellales</taxon>
        <taxon>Coxiellaceae</taxon>
        <taxon>Coxiella</taxon>
    </lineage>
</organism>
<comment type="similarity">
    <text evidence="2">Belongs to the P-Pant transferase superfamily. Gsp/Sfp/HetI/AcpT family.</text>
</comment>
<feature type="domain" description="4'-phosphopantetheinyl transferase N-terminal" evidence="7">
    <location>
        <begin position="36"/>
        <end position="114"/>
    </location>
</feature>
<evidence type="ECO:0000256" key="5">
    <source>
        <dbReference type="ARBA" id="ARBA00022842"/>
    </source>
</evidence>
<keyword evidence="4" id="KW-0479">Metal-binding</keyword>
<evidence type="ECO:0000259" key="7">
    <source>
        <dbReference type="Pfam" id="PF22624"/>
    </source>
</evidence>
<dbReference type="InterPro" id="IPR050559">
    <property type="entry name" value="P-Pant_transferase_sf"/>
</dbReference>
<dbReference type="AlphaFoldDB" id="A0A0M4P931"/>
<gene>
    <name evidence="8" type="ORF">CBU_0221</name>
</gene>
<keyword evidence="3 8" id="KW-0808">Transferase</keyword>
<sequence>MDNTWKIIDEKPSLLEGDVHVWRVFLDRPTQGIEKKWEILSPEEQARADRFVQSEHRRRFVTSHAALHAILTSYLPELKGRVRFRYNDHGKPYLKDSPSLQFNLSDSRAFALCAVTRDREVGIDIEFMKPGIHAEQIAERFFSPEESQTLKALPAEGWLEGFYRIWTLKEAYIKAIGQGLSFPLQKFTTDAKAEKDALLWVQGEPEAPTQCSLSPIPSAKDYMAALAVQVPIKTIHYFDWAPD</sequence>
<dbReference type="PATRIC" id="fig|777.21.peg.285"/>
<dbReference type="PANTHER" id="PTHR12215:SF10">
    <property type="entry name" value="L-AMINOADIPATE-SEMIALDEHYDE DEHYDROGENASE-PHOSPHOPANTETHEINYL TRANSFERASE"/>
    <property type="match status" value="1"/>
</dbReference>
<protein>
    <submittedName>
        <fullName evidence="8">4'-phosphopantetheinyl transferase</fullName>
    </submittedName>
</protein>